<name>A0ABW9LAL4_9MYCO</name>
<dbReference type="SUPFAM" id="SSF48264">
    <property type="entry name" value="Cytochrome P450"/>
    <property type="match status" value="1"/>
</dbReference>
<gene>
    <name evidence="1" type="ORF">ACK4CT_15510</name>
</gene>
<dbReference type="Gene3D" id="1.10.630.10">
    <property type="entry name" value="Cytochrome P450"/>
    <property type="match status" value="1"/>
</dbReference>
<reference evidence="1 2" key="1">
    <citation type="submission" date="2024-12" db="EMBL/GenBank/DDBJ databases">
        <title>The coexistence of Mycolicibacterium septicum and Mycolicibacterium nivoides in clinical samples.</title>
        <authorList>
            <person name="Wang C."/>
            <person name="Feng Y."/>
            <person name="Zong Z."/>
        </authorList>
    </citation>
    <scope>NUCLEOTIDE SEQUENCE [LARGE SCALE GENOMIC DNA]</scope>
    <source>
        <strain evidence="1 2">120309</strain>
    </source>
</reference>
<evidence type="ECO:0000313" key="1">
    <source>
        <dbReference type="EMBL" id="MFN6544600.1"/>
    </source>
</evidence>
<protein>
    <recommendedName>
        <fullName evidence="3">Cytochrome P450</fullName>
    </recommendedName>
</protein>
<dbReference type="Proteomes" id="UP001635816">
    <property type="component" value="Unassembled WGS sequence"/>
</dbReference>
<evidence type="ECO:0008006" key="3">
    <source>
        <dbReference type="Google" id="ProtNLM"/>
    </source>
</evidence>
<dbReference type="InterPro" id="IPR036396">
    <property type="entry name" value="Cyt_P450_sf"/>
</dbReference>
<sequence>MTTSATQPDIYAALGIPRHDWPQMTRWADAPRDPHVRDALDTYIDVMIADRCRRIGDDLLSRLILHGLGGTELDADELRGVVAALLAPW</sequence>
<comment type="caution">
    <text evidence="1">The sequence shown here is derived from an EMBL/GenBank/DDBJ whole genome shotgun (WGS) entry which is preliminary data.</text>
</comment>
<proteinExistence type="predicted"/>
<dbReference type="RefSeq" id="WP_090429618.1">
    <property type="nucleotide sequence ID" value="NZ_CP034072.1"/>
</dbReference>
<accession>A0ABW9LAL4</accession>
<organism evidence="1 2">
    <name type="scientific">Mycolicibacterium nivoides</name>
    <dbReference type="NCBI Taxonomy" id="2487344"/>
    <lineage>
        <taxon>Bacteria</taxon>
        <taxon>Bacillati</taxon>
        <taxon>Actinomycetota</taxon>
        <taxon>Actinomycetes</taxon>
        <taxon>Mycobacteriales</taxon>
        <taxon>Mycobacteriaceae</taxon>
        <taxon>Mycolicibacterium</taxon>
    </lineage>
</organism>
<keyword evidence="2" id="KW-1185">Reference proteome</keyword>
<dbReference type="EMBL" id="JBKBDD010000005">
    <property type="protein sequence ID" value="MFN6544600.1"/>
    <property type="molecule type" value="Genomic_DNA"/>
</dbReference>
<evidence type="ECO:0000313" key="2">
    <source>
        <dbReference type="Proteomes" id="UP001635816"/>
    </source>
</evidence>
<dbReference type="GeneID" id="300560371"/>